<accession>A0A9D4G1V5</accession>
<proteinExistence type="predicted"/>
<organism evidence="1 2">
    <name type="scientific">Dreissena polymorpha</name>
    <name type="common">Zebra mussel</name>
    <name type="synonym">Mytilus polymorpha</name>
    <dbReference type="NCBI Taxonomy" id="45954"/>
    <lineage>
        <taxon>Eukaryota</taxon>
        <taxon>Metazoa</taxon>
        <taxon>Spiralia</taxon>
        <taxon>Lophotrochozoa</taxon>
        <taxon>Mollusca</taxon>
        <taxon>Bivalvia</taxon>
        <taxon>Autobranchia</taxon>
        <taxon>Heteroconchia</taxon>
        <taxon>Euheterodonta</taxon>
        <taxon>Imparidentia</taxon>
        <taxon>Neoheterodontei</taxon>
        <taxon>Myida</taxon>
        <taxon>Dreissenoidea</taxon>
        <taxon>Dreissenidae</taxon>
        <taxon>Dreissena</taxon>
    </lineage>
</organism>
<dbReference type="EMBL" id="JAIWYP010000006">
    <property type="protein sequence ID" value="KAH3808602.1"/>
    <property type="molecule type" value="Genomic_DNA"/>
</dbReference>
<gene>
    <name evidence="1" type="ORF">DPMN_136959</name>
</gene>
<protein>
    <submittedName>
        <fullName evidence="1">Uncharacterized protein</fullName>
    </submittedName>
</protein>
<sequence length="72" mass="8095">MFPATPPPRACRRMTYRLLRLALIIIGVDVVHAHRVFVGVDLLVRAITPALWETFHQETLFPALNSVSAAQE</sequence>
<evidence type="ECO:0000313" key="2">
    <source>
        <dbReference type="Proteomes" id="UP000828390"/>
    </source>
</evidence>
<dbReference type="AlphaFoldDB" id="A0A9D4G1V5"/>
<reference evidence="1" key="1">
    <citation type="journal article" date="2019" name="bioRxiv">
        <title>The Genome of the Zebra Mussel, Dreissena polymorpha: A Resource for Invasive Species Research.</title>
        <authorList>
            <person name="McCartney M.A."/>
            <person name="Auch B."/>
            <person name="Kono T."/>
            <person name="Mallez S."/>
            <person name="Zhang Y."/>
            <person name="Obille A."/>
            <person name="Becker A."/>
            <person name="Abrahante J.E."/>
            <person name="Garbe J."/>
            <person name="Badalamenti J.P."/>
            <person name="Herman A."/>
            <person name="Mangelson H."/>
            <person name="Liachko I."/>
            <person name="Sullivan S."/>
            <person name="Sone E.D."/>
            <person name="Koren S."/>
            <person name="Silverstein K.A.T."/>
            <person name="Beckman K.B."/>
            <person name="Gohl D.M."/>
        </authorList>
    </citation>
    <scope>NUCLEOTIDE SEQUENCE</scope>
    <source>
        <strain evidence="1">Duluth1</strain>
        <tissue evidence="1">Whole animal</tissue>
    </source>
</reference>
<dbReference type="Proteomes" id="UP000828390">
    <property type="component" value="Unassembled WGS sequence"/>
</dbReference>
<evidence type="ECO:0000313" key="1">
    <source>
        <dbReference type="EMBL" id="KAH3808602.1"/>
    </source>
</evidence>
<reference evidence="1" key="2">
    <citation type="submission" date="2020-11" db="EMBL/GenBank/DDBJ databases">
        <authorList>
            <person name="McCartney M.A."/>
            <person name="Auch B."/>
            <person name="Kono T."/>
            <person name="Mallez S."/>
            <person name="Becker A."/>
            <person name="Gohl D.M."/>
            <person name="Silverstein K.A.T."/>
            <person name="Koren S."/>
            <person name="Bechman K.B."/>
            <person name="Herman A."/>
            <person name="Abrahante J.E."/>
            <person name="Garbe J."/>
        </authorList>
    </citation>
    <scope>NUCLEOTIDE SEQUENCE</scope>
    <source>
        <strain evidence="1">Duluth1</strain>
        <tissue evidence="1">Whole animal</tissue>
    </source>
</reference>
<name>A0A9D4G1V5_DREPO</name>
<comment type="caution">
    <text evidence="1">The sequence shown here is derived from an EMBL/GenBank/DDBJ whole genome shotgun (WGS) entry which is preliminary data.</text>
</comment>
<keyword evidence="2" id="KW-1185">Reference proteome</keyword>